<dbReference type="STRING" id="62062.ENSHHUP00000016249"/>
<dbReference type="Ensembl" id="ENSHHUT00000016822.1">
    <property type="protein sequence ID" value="ENSHHUP00000016249.1"/>
    <property type="gene ID" value="ENSHHUG00000010111.1"/>
</dbReference>
<dbReference type="GO" id="GO:0007160">
    <property type="term" value="P:cell-matrix adhesion"/>
    <property type="evidence" value="ECO:0007669"/>
    <property type="project" value="TreeGrafter"/>
</dbReference>
<dbReference type="GO" id="GO:0009986">
    <property type="term" value="C:cell surface"/>
    <property type="evidence" value="ECO:0007669"/>
    <property type="project" value="TreeGrafter"/>
</dbReference>
<evidence type="ECO:0000256" key="2">
    <source>
        <dbReference type="ARBA" id="ARBA00023180"/>
    </source>
</evidence>
<dbReference type="AlphaFoldDB" id="A0A4W5KYE9"/>
<reference evidence="4" key="1">
    <citation type="submission" date="2018-06" db="EMBL/GenBank/DDBJ databases">
        <title>Genome assembly of Danube salmon.</title>
        <authorList>
            <person name="Macqueen D.J."/>
            <person name="Gundappa M.K."/>
        </authorList>
    </citation>
    <scope>NUCLEOTIDE SEQUENCE [LARGE SCALE GENOMIC DNA]</scope>
</reference>
<dbReference type="Proteomes" id="UP000314982">
    <property type="component" value="Unassembled WGS sequence"/>
</dbReference>
<keyword evidence="1" id="KW-0732">Signal</keyword>
<evidence type="ECO:0000256" key="1">
    <source>
        <dbReference type="ARBA" id="ARBA00022729"/>
    </source>
</evidence>
<dbReference type="PANTHER" id="PTHR23412">
    <property type="entry name" value="STEREOCILIN RELATED"/>
    <property type="match status" value="1"/>
</dbReference>
<sequence length="133" mass="15150">MTTTKIKNLVKACRRKGNNRVTLRETQLTCMYNYIKDESDVTSYNLYPPEMLLYYDYSKVSQGTCKEYFSELGDADFSVFSDALSYKRTALVNNAKTCLVSHTLSHNMDVVQMTPYSLNSSLLLTGPIGLWSQ</sequence>
<dbReference type="PANTHER" id="PTHR23412:SF6">
    <property type="entry name" value="MESOTHELIN"/>
    <property type="match status" value="1"/>
</dbReference>
<evidence type="ECO:0000313" key="4">
    <source>
        <dbReference type="Proteomes" id="UP000314982"/>
    </source>
</evidence>
<reference evidence="3" key="2">
    <citation type="submission" date="2025-08" db="UniProtKB">
        <authorList>
            <consortium name="Ensembl"/>
        </authorList>
    </citation>
    <scope>IDENTIFICATION</scope>
</reference>
<protein>
    <submittedName>
        <fullName evidence="3">Uncharacterized protein</fullName>
    </submittedName>
</protein>
<accession>A0A4W5KYE9</accession>
<keyword evidence="2" id="KW-0325">Glycoprotein</keyword>
<evidence type="ECO:0000313" key="3">
    <source>
        <dbReference type="Ensembl" id="ENSHHUP00000016249.1"/>
    </source>
</evidence>
<proteinExistence type="predicted"/>
<name>A0A4W5KYE9_9TELE</name>
<keyword evidence="4" id="KW-1185">Reference proteome</keyword>
<dbReference type="InterPro" id="IPR026664">
    <property type="entry name" value="Stereocilin-rel"/>
</dbReference>
<reference evidence="3" key="3">
    <citation type="submission" date="2025-09" db="UniProtKB">
        <authorList>
            <consortium name="Ensembl"/>
        </authorList>
    </citation>
    <scope>IDENTIFICATION</scope>
</reference>
<organism evidence="3 4">
    <name type="scientific">Hucho hucho</name>
    <name type="common">huchen</name>
    <dbReference type="NCBI Taxonomy" id="62062"/>
    <lineage>
        <taxon>Eukaryota</taxon>
        <taxon>Metazoa</taxon>
        <taxon>Chordata</taxon>
        <taxon>Craniata</taxon>
        <taxon>Vertebrata</taxon>
        <taxon>Euteleostomi</taxon>
        <taxon>Actinopterygii</taxon>
        <taxon>Neopterygii</taxon>
        <taxon>Teleostei</taxon>
        <taxon>Protacanthopterygii</taxon>
        <taxon>Salmoniformes</taxon>
        <taxon>Salmonidae</taxon>
        <taxon>Salmoninae</taxon>
        <taxon>Hucho</taxon>
    </lineage>
</organism>